<evidence type="ECO:0000256" key="3">
    <source>
        <dbReference type="ARBA" id="ARBA00022777"/>
    </source>
</evidence>
<keyword evidence="5 6" id="KW-0342">GTP-binding</keyword>
<keyword evidence="4 6" id="KW-0173">Coenzyme A biosynthesis</keyword>
<proteinExistence type="inferred from homology"/>
<dbReference type="GO" id="GO:0015937">
    <property type="term" value="P:coenzyme A biosynthetic process"/>
    <property type="evidence" value="ECO:0007669"/>
    <property type="project" value="UniProtKB-UniRule"/>
</dbReference>
<evidence type="ECO:0000256" key="4">
    <source>
        <dbReference type="ARBA" id="ARBA00022993"/>
    </source>
</evidence>
<keyword evidence="1 6" id="KW-0808">Transferase</keyword>
<dbReference type="PANTHER" id="PTHR40732">
    <property type="entry name" value="UPF0218 PROTEIN TK1697"/>
    <property type="match status" value="1"/>
</dbReference>
<dbReference type="UniPathway" id="UPA00241"/>
<comment type="catalytic activity">
    <reaction evidence="6">
        <text>3'-dephospho-CoA + GTP = GDP + CoA + H(+)</text>
        <dbReference type="Rhea" id="RHEA:61156"/>
        <dbReference type="ChEBI" id="CHEBI:15378"/>
        <dbReference type="ChEBI" id="CHEBI:37565"/>
        <dbReference type="ChEBI" id="CHEBI:57287"/>
        <dbReference type="ChEBI" id="CHEBI:57328"/>
        <dbReference type="ChEBI" id="CHEBI:58189"/>
        <dbReference type="EC" id="2.7.1.237"/>
    </reaction>
</comment>
<dbReference type="EMBL" id="DUJS01000004">
    <property type="protein sequence ID" value="HII70922.1"/>
    <property type="molecule type" value="Genomic_DNA"/>
</dbReference>
<dbReference type="Pfam" id="PF04019">
    <property type="entry name" value="DUF359"/>
    <property type="match status" value="1"/>
</dbReference>
<gene>
    <name evidence="7" type="ORF">HA336_06810</name>
</gene>
<protein>
    <recommendedName>
        <fullName evidence="6">GTP-dependent dephospho-CoA kinase</fullName>
        <ecNumber evidence="6">2.7.1.237</ecNumber>
    </recommendedName>
    <alternativeName>
        <fullName evidence="6">Dephospho-coenzyme A kinase</fullName>
        <shortName evidence="6">DPCK</shortName>
    </alternativeName>
</protein>
<dbReference type="HAMAP" id="MF_00590">
    <property type="entry name" value="Dephospho_CoA_kinase_GTP_dep"/>
    <property type="match status" value="1"/>
</dbReference>
<feature type="binding site" evidence="6">
    <location>
        <position position="65"/>
    </location>
    <ligand>
        <name>GTP</name>
        <dbReference type="ChEBI" id="CHEBI:37565"/>
    </ligand>
</feature>
<dbReference type="SMR" id="A0A832T7R0"/>
<keyword evidence="2 6" id="KW-0547">Nucleotide-binding</keyword>
<evidence type="ECO:0000256" key="1">
    <source>
        <dbReference type="ARBA" id="ARBA00022679"/>
    </source>
</evidence>
<dbReference type="Proteomes" id="UP000619545">
    <property type="component" value="Unassembled WGS sequence"/>
</dbReference>
<comment type="caution">
    <text evidence="7">The sequence shown here is derived from an EMBL/GenBank/DDBJ whole genome shotgun (WGS) entry which is preliminary data.</text>
</comment>
<evidence type="ECO:0000313" key="8">
    <source>
        <dbReference type="Proteomes" id="UP000619545"/>
    </source>
</evidence>
<comment type="similarity">
    <text evidence="6">Belongs to the GTP-dependent DPCK family.</text>
</comment>
<evidence type="ECO:0000256" key="2">
    <source>
        <dbReference type="ARBA" id="ARBA00022741"/>
    </source>
</evidence>
<evidence type="ECO:0000256" key="6">
    <source>
        <dbReference type="HAMAP-Rule" id="MF_00590"/>
    </source>
</evidence>
<dbReference type="RefSeq" id="WP_011019821.1">
    <property type="nucleotide sequence ID" value="NZ_DUJS01000004.1"/>
</dbReference>
<dbReference type="GO" id="GO:0016301">
    <property type="term" value="F:kinase activity"/>
    <property type="evidence" value="ECO:0007669"/>
    <property type="project" value="UniProtKB-UniRule"/>
</dbReference>
<dbReference type="OMA" id="AIYDHKT"/>
<comment type="pathway">
    <text evidence="6">Cofactor biosynthesis; coenzyme A biosynthesis.</text>
</comment>
<dbReference type="PIRSF" id="PIRSF006533">
    <property type="entry name" value="UCP006533"/>
    <property type="match status" value="1"/>
</dbReference>
<accession>A0A832T7R0</accession>
<organism evidence="7 8">
    <name type="scientific">Methanopyrus kandleri</name>
    <dbReference type="NCBI Taxonomy" id="2320"/>
    <lineage>
        <taxon>Archaea</taxon>
        <taxon>Methanobacteriati</taxon>
        <taxon>Methanobacteriota</taxon>
        <taxon>Methanomada group</taxon>
        <taxon>Methanopyri</taxon>
        <taxon>Methanopyrales</taxon>
        <taxon>Methanopyraceae</taxon>
        <taxon>Methanopyrus</taxon>
    </lineage>
</organism>
<sequence length="191" mass="21599">MTVVLRLPRELRPELRRPWGTLYPRPSIKTYRRLHEESEVLITVGDMTTRSFLRCSIRPDVAVVDRKMLRTVPVDPGNKFPVTLDVNNPPGTITREAWDTVRRGIDYALDGDATLIDVTGEEDLLAIPAILIAPENSIVCYGLPGEGMVAARVTQHLKDSVLRLLTRFRGYDEWKSRSWISGITPCCTAKR</sequence>
<dbReference type="EC" id="2.7.1.237" evidence="6"/>
<evidence type="ECO:0000313" key="7">
    <source>
        <dbReference type="EMBL" id="HII70922.1"/>
    </source>
</evidence>
<reference evidence="7" key="1">
    <citation type="journal article" date="2020" name="bioRxiv">
        <title>A rank-normalized archaeal taxonomy based on genome phylogeny resolves widespread incomplete and uneven classifications.</title>
        <authorList>
            <person name="Rinke C."/>
            <person name="Chuvochina M."/>
            <person name="Mussig A.J."/>
            <person name="Chaumeil P.-A."/>
            <person name="Waite D.W."/>
            <person name="Whitman W.B."/>
            <person name="Parks D.H."/>
            <person name="Hugenholtz P."/>
        </authorList>
    </citation>
    <scope>NUCLEOTIDE SEQUENCE</scope>
    <source>
        <strain evidence="7">UBA8853</strain>
    </source>
</reference>
<comment type="caution">
    <text evidence="6">Lacks conserved residue(s) required for the propagation of feature annotation.</text>
</comment>
<name>A0A832T7R0_9EURY</name>
<comment type="function">
    <text evidence="6">Catalyzes the GTP-dependent phosphorylation of the 3'-hydroxyl group of dephosphocoenzyme A to form coenzyme A (CoA).</text>
</comment>
<dbReference type="InterPro" id="IPR007164">
    <property type="entry name" value="GTP-dep_dephospho-CoA_kin"/>
</dbReference>
<feature type="binding site" evidence="6">
    <location>
        <position position="46"/>
    </location>
    <ligand>
        <name>GTP</name>
        <dbReference type="ChEBI" id="CHEBI:37565"/>
    </ligand>
</feature>
<dbReference type="GO" id="GO:0005525">
    <property type="term" value="F:GTP binding"/>
    <property type="evidence" value="ECO:0007669"/>
    <property type="project" value="UniProtKB-UniRule"/>
</dbReference>
<evidence type="ECO:0000256" key="5">
    <source>
        <dbReference type="ARBA" id="ARBA00023134"/>
    </source>
</evidence>
<feature type="binding site" evidence="6">
    <location>
        <position position="122"/>
    </location>
    <ligand>
        <name>GTP</name>
        <dbReference type="ChEBI" id="CHEBI:37565"/>
    </ligand>
</feature>
<keyword evidence="3 6" id="KW-0418">Kinase</keyword>
<dbReference type="AlphaFoldDB" id="A0A832T7R0"/>
<feature type="binding site" evidence="6">
    <location>
        <position position="67"/>
    </location>
    <ligand>
        <name>GTP</name>
        <dbReference type="ChEBI" id="CHEBI:37565"/>
    </ligand>
</feature>
<dbReference type="PANTHER" id="PTHR40732:SF1">
    <property type="entry name" value="GTP-DEPENDENT DEPHOSPHO-COA KINASE"/>
    <property type="match status" value="1"/>
</dbReference>